<proteinExistence type="predicted"/>
<gene>
    <name evidence="1" type="ORF">ERS852470_00131</name>
</gene>
<name>A0A174LBV2_9CLOT</name>
<dbReference type="GeneID" id="83013693"/>
<organism evidence="1 2">
    <name type="scientific">Clostridium disporicum</name>
    <dbReference type="NCBI Taxonomy" id="84024"/>
    <lineage>
        <taxon>Bacteria</taxon>
        <taxon>Bacillati</taxon>
        <taxon>Bacillota</taxon>
        <taxon>Clostridia</taxon>
        <taxon>Eubacteriales</taxon>
        <taxon>Clostridiaceae</taxon>
        <taxon>Clostridium</taxon>
    </lineage>
</organism>
<reference evidence="1 2" key="1">
    <citation type="submission" date="2015-09" db="EMBL/GenBank/DDBJ databases">
        <authorList>
            <consortium name="Pathogen Informatics"/>
        </authorList>
    </citation>
    <scope>NUCLEOTIDE SEQUENCE [LARGE SCALE GENOMIC DNA]</scope>
    <source>
        <strain evidence="1 2">2789STDY5834855</strain>
    </source>
</reference>
<evidence type="ECO:0000313" key="1">
    <source>
        <dbReference type="EMBL" id="CUN52432.1"/>
    </source>
</evidence>
<dbReference type="AlphaFoldDB" id="A0A174LBV2"/>
<protein>
    <submittedName>
        <fullName evidence="1">Uncharacterized protein</fullName>
    </submittedName>
</protein>
<sequence>MENVYSQIDVNAYVAKYMDEMGCNLSQACEELGIDPSDVFVSNHYDEDELQ</sequence>
<evidence type="ECO:0000313" key="2">
    <source>
        <dbReference type="Proteomes" id="UP000095558"/>
    </source>
</evidence>
<dbReference type="RefSeq" id="WP_172676131.1">
    <property type="nucleotide sequence ID" value="NZ_CYYT01000076.1"/>
</dbReference>
<accession>A0A174LBV2</accession>
<dbReference type="Proteomes" id="UP000095558">
    <property type="component" value="Unassembled WGS sequence"/>
</dbReference>
<dbReference type="EMBL" id="CYZV01000001">
    <property type="protein sequence ID" value="CUN52432.1"/>
    <property type="molecule type" value="Genomic_DNA"/>
</dbReference>